<dbReference type="Gene3D" id="3.40.30.10">
    <property type="entry name" value="Glutaredoxin"/>
    <property type="match status" value="1"/>
</dbReference>
<dbReference type="eggNOG" id="KOG1672">
    <property type="taxonomic scope" value="Eukaryota"/>
</dbReference>
<protein>
    <recommendedName>
        <fullName evidence="4">Thioredoxin domain-containing protein</fullName>
    </recommendedName>
</protein>
<dbReference type="AlphaFoldDB" id="L1IAF2"/>
<evidence type="ECO:0000313" key="2">
    <source>
        <dbReference type="EnsemblProtists" id="EKX33241"/>
    </source>
</evidence>
<evidence type="ECO:0008006" key="4">
    <source>
        <dbReference type="Google" id="ProtNLM"/>
    </source>
</evidence>
<dbReference type="KEGG" id="gtt:GUITHDRAFT_120556"/>
<dbReference type="Proteomes" id="UP000011087">
    <property type="component" value="Unassembled WGS sequence"/>
</dbReference>
<dbReference type="RefSeq" id="XP_005820221.1">
    <property type="nucleotide sequence ID" value="XM_005820164.1"/>
</dbReference>
<dbReference type="HOGENOM" id="CLU_1087555_0_0_1"/>
<gene>
    <name evidence="1" type="ORF">GUITHDRAFT_120556</name>
</gene>
<proteinExistence type="predicted"/>
<reference evidence="1 3" key="1">
    <citation type="journal article" date="2012" name="Nature">
        <title>Algal genomes reveal evolutionary mosaicism and the fate of nucleomorphs.</title>
        <authorList>
            <consortium name="DOE Joint Genome Institute"/>
            <person name="Curtis B.A."/>
            <person name="Tanifuji G."/>
            <person name="Burki F."/>
            <person name="Gruber A."/>
            <person name="Irimia M."/>
            <person name="Maruyama S."/>
            <person name="Arias M.C."/>
            <person name="Ball S.G."/>
            <person name="Gile G.H."/>
            <person name="Hirakawa Y."/>
            <person name="Hopkins J.F."/>
            <person name="Kuo A."/>
            <person name="Rensing S.A."/>
            <person name="Schmutz J."/>
            <person name="Symeonidi A."/>
            <person name="Elias M."/>
            <person name="Eveleigh R.J."/>
            <person name="Herman E.K."/>
            <person name="Klute M.J."/>
            <person name="Nakayama T."/>
            <person name="Obornik M."/>
            <person name="Reyes-Prieto A."/>
            <person name="Armbrust E.V."/>
            <person name="Aves S.J."/>
            <person name="Beiko R.G."/>
            <person name="Coutinho P."/>
            <person name="Dacks J.B."/>
            <person name="Durnford D.G."/>
            <person name="Fast N.M."/>
            <person name="Green B.R."/>
            <person name="Grisdale C.J."/>
            <person name="Hempel F."/>
            <person name="Henrissat B."/>
            <person name="Hoppner M.P."/>
            <person name="Ishida K."/>
            <person name="Kim E."/>
            <person name="Koreny L."/>
            <person name="Kroth P.G."/>
            <person name="Liu Y."/>
            <person name="Malik S.B."/>
            <person name="Maier U.G."/>
            <person name="McRose D."/>
            <person name="Mock T."/>
            <person name="Neilson J.A."/>
            <person name="Onodera N.T."/>
            <person name="Poole A.M."/>
            <person name="Pritham E.J."/>
            <person name="Richards T.A."/>
            <person name="Rocap G."/>
            <person name="Roy S.W."/>
            <person name="Sarai C."/>
            <person name="Schaack S."/>
            <person name="Shirato S."/>
            <person name="Slamovits C.H."/>
            <person name="Spencer D.F."/>
            <person name="Suzuki S."/>
            <person name="Worden A.Z."/>
            <person name="Zauner S."/>
            <person name="Barry K."/>
            <person name="Bell C."/>
            <person name="Bharti A.K."/>
            <person name="Crow J.A."/>
            <person name="Grimwood J."/>
            <person name="Kramer R."/>
            <person name="Lindquist E."/>
            <person name="Lucas S."/>
            <person name="Salamov A."/>
            <person name="McFadden G.I."/>
            <person name="Lane C.E."/>
            <person name="Keeling P.J."/>
            <person name="Gray M.W."/>
            <person name="Grigoriev I.V."/>
            <person name="Archibald J.M."/>
        </authorList>
    </citation>
    <scope>NUCLEOTIDE SEQUENCE</scope>
    <source>
        <strain evidence="1 3">CCMP2712</strain>
    </source>
</reference>
<reference evidence="2" key="3">
    <citation type="submission" date="2015-06" db="UniProtKB">
        <authorList>
            <consortium name="EnsemblProtists"/>
        </authorList>
    </citation>
    <scope>IDENTIFICATION</scope>
</reference>
<evidence type="ECO:0000313" key="1">
    <source>
        <dbReference type="EMBL" id="EKX33241.1"/>
    </source>
</evidence>
<dbReference type="STRING" id="905079.L1IAF2"/>
<organism evidence="1">
    <name type="scientific">Guillardia theta (strain CCMP2712)</name>
    <name type="common">Cryptophyte</name>
    <dbReference type="NCBI Taxonomy" id="905079"/>
    <lineage>
        <taxon>Eukaryota</taxon>
        <taxon>Cryptophyceae</taxon>
        <taxon>Pyrenomonadales</taxon>
        <taxon>Geminigeraceae</taxon>
        <taxon>Guillardia</taxon>
    </lineage>
</organism>
<sequence>MAVMACTNAMASCGSCCRDAAGLTVRPLKLRGGGKRDLHKWLEEVKVKNDFPEFAVRKNEMPTGNALENAIQYNLMKAASVMEKQVCEINVIDLSMVDEKIKHLDDLDSDEIEQLREKRVRRLKKIQYLQNKWRAMGTGDYVQVSERDLFSMFRHHKRHLSQLAVEHVETMFVKVDVEKAPFLVEKLKVKVLPCMKLMKDEQVFKTLIGFEEFGNRDEFKTRELAICLARYEMIRHPDMSLDEFEVGDEDALLSSD</sequence>
<dbReference type="InterPro" id="IPR036249">
    <property type="entry name" value="Thioredoxin-like_sf"/>
</dbReference>
<dbReference type="SUPFAM" id="SSF52833">
    <property type="entry name" value="Thioredoxin-like"/>
    <property type="match status" value="1"/>
</dbReference>
<dbReference type="EnsemblProtists" id="EKX33241">
    <property type="protein sequence ID" value="EKX33241"/>
    <property type="gene ID" value="GUITHDRAFT_120556"/>
</dbReference>
<dbReference type="EMBL" id="JH993149">
    <property type="protein sequence ID" value="EKX33241.1"/>
    <property type="molecule type" value="Genomic_DNA"/>
</dbReference>
<dbReference type="PaxDb" id="55529-EKX33241"/>
<dbReference type="PANTHER" id="PTHR21148">
    <property type="entry name" value="THIOREDOXIN DOMAIN-CONTAINING PROTEIN 9"/>
    <property type="match status" value="1"/>
</dbReference>
<dbReference type="OrthoDB" id="10257948at2759"/>
<dbReference type="OMA" id="MICFIDG"/>
<evidence type="ECO:0000313" key="3">
    <source>
        <dbReference type="Proteomes" id="UP000011087"/>
    </source>
</evidence>
<accession>L1IAF2</accession>
<keyword evidence="3" id="KW-1185">Reference proteome</keyword>
<name>L1IAF2_GUITC</name>
<reference evidence="3" key="2">
    <citation type="submission" date="2012-11" db="EMBL/GenBank/DDBJ databases">
        <authorList>
            <person name="Kuo A."/>
            <person name="Curtis B.A."/>
            <person name="Tanifuji G."/>
            <person name="Burki F."/>
            <person name="Gruber A."/>
            <person name="Irimia M."/>
            <person name="Maruyama S."/>
            <person name="Arias M.C."/>
            <person name="Ball S.G."/>
            <person name="Gile G.H."/>
            <person name="Hirakawa Y."/>
            <person name="Hopkins J.F."/>
            <person name="Rensing S.A."/>
            <person name="Schmutz J."/>
            <person name="Symeonidi A."/>
            <person name="Elias M."/>
            <person name="Eveleigh R.J."/>
            <person name="Herman E.K."/>
            <person name="Klute M.J."/>
            <person name="Nakayama T."/>
            <person name="Obornik M."/>
            <person name="Reyes-Prieto A."/>
            <person name="Armbrust E.V."/>
            <person name="Aves S.J."/>
            <person name="Beiko R.G."/>
            <person name="Coutinho P."/>
            <person name="Dacks J.B."/>
            <person name="Durnford D.G."/>
            <person name="Fast N.M."/>
            <person name="Green B.R."/>
            <person name="Grisdale C."/>
            <person name="Hempe F."/>
            <person name="Henrissat B."/>
            <person name="Hoppner M.P."/>
            <person name="Ishida K.-I."/>
            <person name="Kim E."/>
            <person name="Koreny L."/>
            <person name="Kroth P.G."/>
            <person name="Liu Y."/>
            <person name="Malik S.-B."/>
            <person name="Maier U.G."/>
            <person name="McRose D."/>
            <person name="Mock T."/>
            <person name="Neilson J.A."/>
            <person name="Onodera N.T."/>
            <person name="Poole A.M."/>
            <person name="Pritham E.J."/>
            <person name="Richards T.A."/>
            <person name="Rocap G."/>
            <person name="Roy S.W."/>
            <person name="Sarai C."/>
            <person name="Schaack S."/>
            <person name="Shirato S."/>
            <person name="Slamovits C.H."/>
            <person name="Spencer D.F."/>
            <person name="Suzuki S."/>
            <person name="Worden A.Z."/>
            <person name="Zauner S."/>
            <person name="Barry K."/>
            <person name="Bell C."/>
            <person name="Bharti A.K."/>
            <person name="Crow J.A."/>
            <person name="Grimwood J."/>
            <person name="Kramer R."/>
            <person name="Lindquist E."/>
            <person name="Lucas S."/>
            <person name="Salamov A."/>
            <person name="McFadden G.I."/>
            <person name="Lane C.E."/>
            <person name="Keeling P.J."/>
            <person name="Gray M.W."/>
            <person name="Grigoriev I.V."/>
            <person name="Archibald J.M."/>
        </authorList>
    </citation>
    <scope>NUCLEOTIDE SEQUENCE</scope>
    <source>
        <strain evidence="3">CCMP2712</strain>
    </source>
</reference>
<dbReference type="GeneID" id="17289989"/>